<reference evidence="4" key="2">
    <citation type="submission" date="2025-09" db="UniProtKB">
        <authorList>
            <consortium name="Ensembl"/>
        </authorList>
    </citation>
    <scope>IDENTIFICATION</scope>
</reference>
<dbReference type="AlphaFoldDB" id="A0A8C6ICQ1"/>
<dbReference type="Proteomes" id="UP000694415">
    <property type="component" value="Unplaced"/>
</dbReference>
<dbReference type="GeneTree" id="ENSGT00940000162560"/>
<accession>A0A8C6ICQ1</accession>
<reference evidence="4" key="1">
    <citation type="submission" date="2025-08" db="UniProtKB">
        <authorList>
            <consortium name="Ensembl"/>
        </authorList>
    </citation>
    <scope>IDENTIFICATION</scope>
</reference>
<dbReference type="PANTHER" id="PTHR10547">
    <property type="entry name" value="SEMENOGELIN/SEMINAL VESICLE SECRETORY PROTEIN"/>
    <property type="match status" value="1"/>
</dbReference>
<sequence length="265" mass="29913">MKSIFFSLSLLLLLEKKAAGIEVYAGGTKGHFLVKTSPLMFIGKSQFLYGHKEEQEEAPEESIFVQTKHHAYGQDADADMGEALSSQELTSLKEDIVCEEEDELAQQKSQLQSQSQIKSQTQVKSYAAQLKSQPGQLKTIGQVKSQTMLKSHGAPLKSYKARLNLREDIPQQIKGRGYGLAEDLAQVRQQPAKVHRLKGKHSQSRKTAAFYPQFRHRSRPYPRYFVQFQEQLQGSVHHTKSFYPGPGMCYCPRGGVILYQDAFTD</sequence>
<dbReference type="PANTHER" id="PTHR10547:SF7">
    <property type="entry name" value="SEMINAL VESICLE SECRETORY PROTEIN 3A-RELATED"/>
    <property type="match status" value="1"/>
</dbReference>
<evidence type="ECO:0000256" key="2">
    <source>
        <dbReference type="ARBA" id="ARBA00022737"/>
    </source>
</evidence>
<dbReference type="GO" id="GO:0070062">
    <property type="term" value="C:extracellular exosome"/>
    <property type="evidence" value="ECO:0007669"/>
    <property type="project" value="TreeGrafter"/>
</dbReference>
<protein>
    <recommendedName>
        <fullName evidence="6">Seminal vesicle secretory protein 3A</fullName>
    </recommendedName>
</protein>
<name>A0A8C6ICQ1_MUSSI</name>
<keyword evidence="1 3" id="KW-0732">Signal</keyword>
<dbReference type="GO" id="GO:0048240">
    <property type="term" value="P:sperm capacitation"/>
    <property type="evidence" value="ECO:0007669"/>
    <property type="project" value="TreeGrafter"/>
</dbReference>
<evidence type="ECO:0000256" key="1">
    <source>
        <dbReference type="ARBA" id="ARBA00022729"/>
    </source>
</evidence>
<proteinExistence type="predicted"/>
<feature type="signal peptide" evidence="3">
    <location>
        <begin position="1"/>
        <end position="20"/>
    </location>
</feature>
<evidence type="ECO:0008006" key="6">
    <source>
        <dbReference type="Google" id="ProtNLM"/>
    </source>
</evidence>
<dbReference type="Ensembl" id="ENSMSIT00000043394.1">
    <property type="protein sequence ID" value="ENSMSIP00000034434.1"/>
    <property type="gene ID" value="ENSMSIG00000028720.1"/>
</dbReference>
<evidence type="ECO:0000313" key="5">
    <source>
        <dbReference type="Proteomes" id="UP000694415"/>
    </source>
</evidence>
<evidence type="ECO:0000313" key="4">
    <source>
        <dbReference type="Ensembl" id="ENSMSIP00000034434.1"/>
    </source>
</evidence>
<organism evidence="4 5">
    <name type="scientific">Mus spicilegus</name>
    <name type="common">Mound-building mouse</name>
    <dbReference type="NCBI Taxonomy" id="10103"/>
    <lineage>
        <taxon>Eukaryota</taxon>
        <taxon>Metazoa</taxon>
        <taxon>Chordata</taxon>
        <taxon>Craniata</taxon>
        <taxon>Vertebrata</taxon>
        <taxon>Euteleostomi</taxon>
        <taxon>Mammalia</taxon>
        <taxon>Eutheria</taxon>
        <taxon>Euarchontoglires</taxon>
        <taxon>Glires</taxon>
        <taxon>Rodentia</taxon>
        <taxon>Myomorpha</taxon>
        <taxon>Muroidea</taxon>
        <taxon>Muridae</taxon>
        <taxon>Murinae</taxon>
        <taxon>Mus</taxon>
        <taxon>Mus</taxon>
    </lineage>
</organism>
<keyword evidence="5" id="KW-1185">Reference proteome</keyword>
<evidence type="ECO:0000256" key="3">
    <source>
        <dbReference type="SAM" id="SignalP"/>
    </source>
</evidence>
<feature type="chain" id="PRO_5034071151" description="Seminal vesicle secretory protein 3A" evidence="3">
    <location>
        <begin position="21"/>
        <end position="265"/>
    </location>
</feature>
<keyword evidence="2" id="KW-0677">Repeat</keyword>